<organism evidence="5">
    <name type="scientific">uncultured Acidimicrobiales bacterium</name>
    <dbReference type="NCBI Taxonomy" id="310071"/>
    <lineage>
        <taxon>Bacteria</taxon>
        <taxon>Bacillati</taxon>
        <taxon>Actinomycetota</taxon>
        <taxon>Acidimicrobiia</taxon>
        <taxon>Acidimicrobiales</taxon>
        <taxon>environmental samples</taxon>
    </lineage>
</organism>
<dbReference type="GO" id="GO:0016758">
    <property type="term" value="F:hexosyltransferase activity"/>
    <property type="evidence" value="ECO:0007669"/>
    <property type="project" value="TreeGrafter"/>
</dbReference>
<feature type="domain" description="Glycosyltransferase subfamily 4-like N-terminal" evidence="4">
    <location>
        <begin position="10"/>
        <end position="180"/>
    </location>
</feature>
<dbReference type="CDD" id="cd03808">
    <property type="entry name" value="GT4_CapM-like"/>
    <property type="match status" value="1"/>
</dbReference>
<gene>
    <name evidence="5" type="ORF">AVDCRST_MAG76-1246</name>
</gene>
<keyword evidence="1" id="KW-0328">Glycosyltransferase</keyword>
<feature type="domain" description="Glycosyl transferase family 1" evidence="3">
    <location>
        <begin position="187"/>
        <end position="344"/>
    </location>
</feature>
<dbReference type="PANTHER" id="PTHR45947">
    <property type="entry name" value="SULFOQUINOVOSYL TRANSFERASE SQD2"/>
    <property type="match status" value="1"/>
</dbReference>
<sequence length="375" mass="39904">MVHVITKLDVGGAQETAVRCCTGLLRHGYDVTLVTGWHGGEAGPMASTARAGGVEVVELPCLLRPIRPWSDLMALVSLVRLLRRLHPDVVHSHSSKAGVLGRVAARICGVPVVCHTVHGWSFRDEQPWPVRSAVVLLERLLARITTFTVVVTRADAELAARYRIGRKEQLAVIRSGVALEAFRTADRKDARRSLGVGDQPVVGAVQRLAAPKDARTLLEAVAKAQVEVPDLRLVVVGDGPDRESVEEDISALGLDGSVDLLGTRHDVAELVAGFDVAVLSSRSEGLPRVVVEFLAAGLPVIASDVGGVSEVVQPGRTGWLVPPGDPAALANAIVSALRSDDSARIARDGREAVSSFDEEEMVGLLDDLYDRCVPG</sequence>
<evidence type="ECO:0000259" key="4">
    <source>
        <dbReference type="Pfam" id="PF13439"/>
    </source>
</evidence>
<evidence type="ECO:0000259" key="3">
    <source>
        <dbReference type="Pfam" id="PF00534"/>
    </source>
</evidence>
<evidence type="ECO:0000256" key="2">
    <source>
        <dbReference type="ARBA" id="ARBA00022679"/>
    </source>
</evidence>
<keyword evidence="2" id="KW-0808">Transferase</keyword>
<dbReference type="Pfam" id="PF13439">
    <property type="entry name" value="Glyco_transf_4"/>
    <property type="match status" value="1"/>
</dbReference>
<dbReference type="GO" id="GO:1901137">
    <property type="term" value="P:carbohydrate derivative biosynthetic process"/>
    <property type="evidence" value="ECO:0007669"/>
    <property type="project" value="UniProtKB-ARBA"/>
</dbReference>
<evidence type="ECO:0000313" key="5">
    <source>
        <dbReference type="EMBL" id="CAA9231101.1"/>
    </source>
</evidence>
<dbReference type="AlphaFoldDB" id="A0A6J4HSZ4"/>
<dbReference type="PANTHER" id="PTHR45947:SF3">
    <property type="entry name" value="SULFOQUINOVOSYL TRANSFERASE SQD2"/>
    <property type="match status" value="1"/>
</dbReference>
<dbReference type="InterPro" id="IPR028098">
    <property type="entry name" value="Glyco_trans_4-like_N"/>
</dbReference>
<dbReference type="InterPro" id="IPR050194">
    <property type="entry name" value="Glycosyltransferase_grp1"/>
</dbReference>
<accession>A0A6J4HSZ4</accession>
<dbReference type="Pfam" id="PF00534">
    <property type="entry name" value="Glycos_transf_1"/>
    <property type="match status" value="1"/>
</dbReference>
<evidence type="ECO:0000256" key="1">
    <source>
        <dbReference type="ARBA" id="ARBA00022676"/>
    </source>
</evidence>
<dbReference type="EMBL" id="CADCSZ010000075">
    <property type="protein sequence ID" value="CAA9231101.1"/>
    <property type="molecule type" value="Genomic_DNA"/>
</dbReference>
<name>A0A6J4HSZ4_9ACTN</name>
<reference evidence="5" key="1">
    <citation type="submission" date="2020-02" db="EMBL/GenBank/DDBJ databases">
        <authorList>
            <person name="Meier V. D."/>
        </authorList>
    </citation>
    <scope>NUCLEOTIDE SEQUENCE</scope>
    <source>
        <strain evidence="5">AVDCRST_MAG76</strain>
    </source>
</reference>
<dbReference type="InterPro" id="IPR001296">
    <property type="entry name" value="Glyco_trans_1"/>
</dbReference>
<dbReference type="Gene3D" id="3.40.50.2000">
    <property type="entry name" value="Glycogen Phosphorylase B"/>
    <property type="match status" value="2"/>
</dbReference>
<dbReference type="SUPFAM" id="SSF53756">
    <property type="entry name" value="UDP-Glycosyltransferase/glycogen phosphorylase"/>
    <property type="match status" value="1"/>
</dbReference>
<protein>
    <submittedName>
        <fullName evidence="5">Uncharacterized protein</fullName>
    </submittedName>
</protein>
<proteinExistence type="predicted"/>